<feature type="transmembrane region" description="Helical" evidence="7">
    <location>
        <begin position="381"/>
        <end position="410"/>
    </location>
</feature>
<feature type="transmembrane region" description="Helical" evidence="7">
    <location>
        <begin position="173"/>
        <end position="191"/>
    </location>
</feature>
<accession>A0A563W5C5</accession>
<dbReference type="PANTHER" id="PTHR30250:SF10">
    <property type="entry name" value="LIPOPOLYSACCHARIDE BIOSYNTHESIS PROTEIN WZXC"/>
    <property type="match status" value="1"/>
</dbReference>
<keyword evidence="8" id="KW-0762">Sugar transport</keyword>
<dbReference type="Pfam" id="PF13440">
    <property type="entry name" value="Polysacc_synt_3"/>
    <property type="match status" value="1"/>
</dbReference>
<sequence>MAKSTQHKLSNLNTEEFFSTQYLKNDLKRRSVRGGAITIAAQAIKFILRMGSTVVLARLLSPEDYGLIGMATVIIGFVQLFKDLGLSAATVQKAEINHQQVSTLFWINLAVSCVITLVVVALAPMVAWFYDEPLLRGITLALAITFVFGGLTVQHQALLQRQMRFTNLAKIEIVSMLVGVMTAIVSAWYGLGYWALVLMQIATTITNALGVWIACSWRPGLPRKDSAIQSMLAFGGNLTGFRLVNYFSRNLDNMLIGRYWGSQQLGLYAKAYQLVLLPIQQINSPVNKVALPVLSSLKSEPEKYRRYYYKAILLITTLGMPVVGFMFASAEKVILLTLGQQWIDAVPIFRFLMPAAFMGTFNVAGGWVFQSLGRTDRQFRMGLVLTAVDVTVFLIGIHWGAIGVAAAYGLSRPIIWIPRMIYCYQGTPLRFIELAKTLSRPMFASIGASALLIIIDRLDLVQTNNLLNLLLDCLLYGLFYIALWIILPNGKIILLDMWQTFKQIKK</sequence>
<feature type="transmembrane region" description="Helical" evidence="7">
    <location>
        <begin position="105"/>
        <end position="128"/>
    </location>
</feature>
<evidence type="ECO:0000256" key="7">
    <source>
        <dbReference type="SAM" id="Phobius"/>
    </source>
</evidence>
<evidence type="ECO:0000313" key="8">
    <source>
        <dbReference type="EMBL" id="VEP18902.1"/>
    </source>
</evidence>
<dbReference type="GO" id="GO:0005886">
    <property type="term" value="C:plasma membrane"/>
    <property type="evidence" value="ECO:0007669"/>
    <property type="project" value="UniProtKB-SubCell"/>
</dbReference>
<feature type="transmembrane region" description="Helical" evidence="7">
    <location>
        <begin position="65"/>
        <end position="84"/>
    </location>
</feature>
<reference evidence="8 9" key="1">
    <citation type="submission" date="2019-01" db="EMBL/GenBank/DDBJ databases">
        <authorList>
            <person name="Brito A."/>
        </authorList>
    </citation>
    <scope>NUCLEOTIDE SEQUENCE [LARGE SCALE GENOMIC DNA]</scope>
    <source>
        <strain evidence="8">1</strain>
    </source>
</reference>
<name>A0A563W5C5_9CYAN</name>
<dbReference type="PANTHER" id="PTHR30250">
    <property type="entry name" value="PST FAMILY PREDICTED COLANIC ACID TRANSPORTER"/>
    <property type="match status" value="1"/>
</dbReference>
<feature type="transmembrane region" description="Helical" evidence="7">
    <location>
        <begin position="134"/>
        <end position="153"/>
    </location>
</feature>
<evidence type="ECO:0000256" key="6">
    <source>
        <dbReference type="ARBA" id="ARBA00023136"/>
    </source>
</evidence>
<dbReference type="OrthoDB" id="9770347at2"/>
<feature type="transmembrane region" description="Helical" evidence="7">
    <location>
        <begin position="34"/>
        <end position="59"/>
    </location>
</feature>
<comment type="subcellular location">
    <subcellularLocation>
        <location evidence="1">Cell membrane</location>
        <topology evidence="1">Multi-pass membrane protein</topology>
    </subcellularLocation>
</comment>
<keyword evidence="6 7" id="KW-0472">Membrane</keyword>
<dbReference type="RefSeq" id="WP_144868471.1">
    <property type="nucleotide sequence ID" value="NZ_LR213852.1"/>
</dbReference>
<dbReference type="InterPro" id="IPR050833">
    <property type="entry name" value="Poly_Biosynth_Transport"/>
</dbReference>
<proteinExistence type="inferred from homology"/>
<comment type="similarity">
    <text evidence="2">Belongs to the polysaccharide synthase family.</text>
</comment>
<feature type="transmembrane region" description="Helical" evidence="7">
    <location>
        <begin position="467"/>
        <end position="487"/>
    </location>
</feature>
<evidence type="ECO:0000256" key="1">
    <source>
        <dbReference type="ARBA" id="ARBA00004651"/>
    </source>
</evidence>
<dbReference type="AlphaFoldDB" id="A0A563W5C5"/>
<keyword evidence="9" id="KW-1185">Reference proteome</keyword>
<feature type="transmembrane region" description="Helical" evidence="7">
    <location>
        <begin position="348"/>
        <end position="369"/>
    </location>
</feature>
<evidence type="ECO:0000256" key="4">
    <source>
        <dbReference type="ARBA" id="ARBA00022692"/>
    </source>
</evidence>
<organism evidence="8 9">
    <name type="scientific">Hyella patelloides LEGE 07179</name>
    <dbReference type="NCBI Taxonomy" id="945734"/>
    <lineage>
        <taxon>Bacteria</taxon>
        <taxon>Bacillati</taxon>
        <taxon>Cyanobacteriota</taxon>
        <taxon>Cyanophyceae</taxon>
        <taxon>Pleurocapsales</taxon>
        <taxon>Hyellaceae</taxon>
        <taxon>Hyella</taxon>
    </lineage>
</organism>
<dbReference type="Proteomes" id="UP000320055">
    <property type="component" value="Unassembled WGS sequence"/>
</dbReference>
<evidence type="ECO:0000313" key="9">
    <source>
        <dbReference type="Proteomes" id="UP000320055"/>
    </source>
</evidence>
<dbReference type="CDD" id="cd13127">
    <property type="entry name" value="MATE_tuaB_like"/>
    <property type="match status" value="1"/>
</dbReference>
<feature type="transmembrane region" description="Helical" evidence="7">
    <location>
        <begin position="197"/>
        <end position="215"/>
    </location>
</feature>
<protein>
    <submittedName>
        <fullName evidence="8">Sugar transporter</fullName>
    </submittedName>
</protein>
<keyword evidence="8" id="KW-0813">Transport</keyword>
<dbReference type="EMBL" id="CAACVJ010000704">
    <property type="protein sequence ID" value="VEP18902.1"/>
    <property type="molecule type" value="Genomic_DNA"/>
</dbReference>
<keyword evidence="3" id="KW-1003">Cell membrane</keyword>
<feature type="transmembrane region" description="Helical" evidence="7">
    <location>
        <begin position="307"/>
        <end position="328"/>
    </location>
</feature>
<evidence type="ECO:0000256" key="3">
    <source>
        <dbReference type="ARBA" id="ARBA00022475"/>
    </source>
</evidence>
<evidence type="ECO:0000256" key="2">
    <source>
        <dbReference type="ARBA" id="ARBA00007430"/>
    </source>
</evidence>
<keyword evidence="5 7" id="KW-1133">Transmembrane helix</keyword>
<keyword evidence="4 7" id="KW-0812">Transmembrane</keyword>
<gene>
    <name evidence="8" type="ORF">H1P_950018</name>
</gene>
<evidence type="ECO:0000256" key="5">
    <source>
        <dbReference type="ARBA" id="ARBA00022989"/>
    </source>
</evidence>